<organism evidence="2 3">
    <name type="scientific">Caenorhabditis bovis</name>
    <dbReference type="NCBI Taxonomy" id="2654633"/>
    <lineage>
        <taxon>Eukaryota</taxon>
        <taxon>Metazoa</taxon>
        <taxon>Ecdysozoa</taxon>
        <taxon>Nematoda</taxon>
        <taxon>Chromadorea</taxon>
        <taxon>Rhabditida</taxon>
        <taxon>Rhabditina</taxon>
        <taxon>Rhabditomorpha</taxon>
        <taxon>Rhabditoidea</taxon>
        <taxon>Rhabditidae</taxon>
        <taxon>Peloderinae</taxon>
        <taxon>Caenorhabditis</taxon>
    </lineage>
</organism>
<dbReference type="Proteomes" id="UP000494206">
    <property type="component" value="Unassembled WGS sequence"/>
</dbReference>
<sequence>MVSLGGEVCAFPPGSMVQFKTIHDVQIEGKVICFDPSLKVLVIRSIDDTSKKPIMRLYNLSMISEIKETEGPTGVESIENMLANCSLNVKKTNERIGTMLAARSQEIMPSDNVDLNGQRAFLQIKRTIADTRWEGPNIRVVGLVIVRSPYTGESAEIIKAEIHNDADQTKAKTALNQVKKILSKPFNVDDRLRSEFTASLDA</sequence>
<dbReference type="InterPro" id="IPR019181">
    <property type="entry name" value="LSM12_ABD"/>
</dbReference>
<proteinExistence type="predicted"/>
<dbReference type="InterPro" id="IPR039683">
    <property type="entry name" value="Lsm12-like"/>
</dbReference>
<evidence type="ECO:0000313" key="3">
    <source>
        <dbReference type="Proteomes" id="UP000494206"/>
    </source>
</evidence>
<gene>
    <name evidence="2" type="ORF">CBOVIS_LOCUS4386</name>
</gene>
<dbReference type="SMART" id="SM00995">
    <property type="entry name" value="AD"/>
    <property type="match status" value="1"/>
</dbReference>
<evidence type="ECO:0000313" key="2">
    <source>
        <dbReference type="EMBL" id="CAB3401670.1"/>
    </source>
</evidence>
<dbReference type="Pfam" id="PF21166">
    <property type="entry name" value="LSM12_LSM"/>
    <property type="match status" value="1"/>
</dbReference>
<accession>A0A8S1EQ90</accession>
<dbReference type="PANTHER" id="PTHR13542">
    <property type="entry name" value="LSM12 HOMOLOG"/>
    <property type="match status" value="1"/>
</dbReference>
<keyword evidence="3" id="KW-1185">Reference proteome</keyword>
<comment type="caution">
    <text evidence="2">The sequence shown here is derived from an EMBL/GenBank/DDBJ whole genome shotgun (WGS) entry which is preliminary data.</text>
</comment>
<feature type="domain" description="AD" evidence="1">
    <location>
        <begin position="85"/>
        <end position="190"/>
    </location>
</feature>
<dbReference type="Pfam" id="PF09793">
    <property type="entry name" value="AD"/>
    <property type="match status" value="1"/>
</dbReference>
<protein>
    <recommendedName>
        <fullName evidence="1">AD domain-containing protein</fullName>
    </recommendedName>
</protein>
<dbReference type="AlphaFoldDB" id="A0A8S1EQ90"/>
<dbReference type="PROSITE" id="PS52001">
    <property type="entry name" value="AD"/>
    <property type="match status" value="1"/>
</dbReference>
<name>A0A8S1EQ90_9PELO</name>
<reference evidence="2 3" key="1">
    <citation type="submission" date="2020-04" db="EMBL/GenBank/DDBJ databases">
        <authorList>
            <person name="Laetsch R D."/>
            <person name="Stevens L."/>
            <person name="Kumar S."/>
            <person name="Blaxter L. M."/>
        </authorList>
    </citation>
    <scope>NUCLEOTIDE SEQUENCE [LARGE SCALE GENOMIC DNA]</scope>
</reference>
<dbReference type="InterPro" id="IPR047574">
    <property type="entry name" value="AD"/>
</dbReference>
<evidence type="ECO:0000259" key="1">
    <source>
        <dbReference type="PROSITE" id="PS52001"/>
    </source>
</evidence>
<dbReference type="InterPro" id="IPR048478">
    <property type="entry name" value="LSM12_LSM"/>
</dbReference>
<dbReference type="OrthoDB" id="1057137at2759"/>
<dbReference type="EMBL" id="CADEPM010000003">
    <property type="protein sequence ID" value="CAB3401670.1"/>
    <property type="molecule type" value="Genomic_DNA"/>
</dbReference>